<organism evidence="4">
    <name type="scientific">Singulisphaera sp. Ch08</name>
    <dbReference type="NCBI Taxonomy" id="3120278"/>
    <lineage>
        <taxon>Bacteria</taxon>
        <taxon>Pseudomonadati</taxon>
        <taxon>Planctomycetota</taxon>
        <taxon>Planctomycetia</taxon>
        <taxon>Isosphaerales</taxon>
        <taxon>Isosphaeraceae</taxon>
        <taxon>Singulisphaera</taxon>
    </lineage>
</organism>
<dbReference type="AlphaFoldDB" id="A0AAU7CPZ8"/>
<proteinExistence type="predicted"/>
<dbReference type="CDD" id="cd18095">
    <property type="entry name" value="SpoU-like_rRNA-MTase"/>
    <property type="match status" value="1"/>
</dbReference>
<dbReference type="Gene3D" id="3.40.1280.10">
    <property type="match status" value="1"/>
</dbReference>
<dbReference type="InterPro" id="IPR051259">
    <property type="entry name" value="rRNA_Methyltransferase"/>
</dbReference>
<dbReference type="PANTHER" id="PTHR43191:SF12">
    <property type="entry name" value="RRNA METHYLASE"/>
    <property type="match status" value="1"/>
</dbReference>
<sequence length="267" mass="29705">MPQVLIDNLDDPRIAKYRNLKRTNQTRDDDQFVVEGEKLLERLVESSFPLASVLATERHAALVEAIIPPDIPFYVVSHDLISVIVGFNFHRGVLACGYRRPWPELAEIVGQGERSTIVVCPELNNPENLGTIIRIGDVFGVDAVLVGGSCPDPLSRRVLRVSMGTSLRLPVLVREDLDLELNRLRSDWGFELMATVVDPLAEPFESVQRTERLALFMGSESEGLAPHWVRQCQRQVTIPMRPNAESLNVAVAAGIFLYHFSPTKGGA</sequence>
<evidence type="ECO:0000313" key="4">
    <source>
        <dbReference type="EMBL" id="XBH07489.1"/>
    </source>
</evidence>
<evidence type="ECO:0000259" key="3">
    <source>
        <dbReference type="Pfam" id="PF00588"/>
    </source>
</evidence>
<dbReference type="GO" id="GO:0003723">
    <property type="term" value="F:RNA binding"/>
    <property type="evidence" value="ECO:0007669"/>
    <property type="project" value="InterPro"/>
</dbReference>
<dbReference type="InterPro" id="IPR029026">
    <property type="entry name" value="tRNA_m1G_MTases_N"/>
</dbReference>
<accession>A0AAU7CPZ8</accession>
<dbReference type="SUPFAM" id="SSF55315">
    <property type="entry name" value="L30e-like"/>
    <property type="match status" value="1"/>
</dbReference>
<reference evidence="4" key="1">
    <citation type="submission" date="2024-05" db="EMBL/GenBank/DDBJ databases">
        <title>Planctomycetes of the genus Singulisphaera possess chitinolytic capabilities.</title>
        <authorList>
            <person name="Ivanova A."/>
        </authorList>
    </citation>
    <scope>NUCLEOTIDE SEQUENCE</scope>
    <source>
        <strain evidence="4">Ch08T</strain>
    </source>
</reference>
<evidence type="ECO:0000256" key="1">
    <source>
        <dbReference type="ARBA" id="ARBA00022603"/>
    </source>
</evidence>
<dbReference type="SUPFAM" id="SSF75217">
    <property type="entry name" value="alpha/beta knot"/>
    <property type="match status" value="1"/>
</dbReference>
<feature type="domain" description="tRNA/rRNA methyltransferase SpoU type" evidence="3">
    <location>
        <begin position="116"/>
        <end position="258"/>
    </location>
</feature>
<dbReference type="GO" id="GO:0032259">
    <property type="term" value="P:methylation"/>
    <property type="evidence" value="ECO:0007669"/>
    <property type="project" value="UniProtKB-KW"/>
</dbReference>
<dbReference type="GO" id="GO:0008173">
    <property type="term" value="F:RNA methyltransferase activity"/>
    <property type="evidence" value="ECO:0007669"/>
    <property type="project" value="InterPro"/>
</dbReference>
<dbReference type="Gene3D" id="3.30.1330.30">
    <property type="match status" value="1"/>
</dbReference>
<name>A0AAU7CPZ8_9BACT</name>
<dbReference type="Pfam" id="PF00588">
    <property type="entry name" value="SpoU_methylase"/>
    <property type="match status" value="1"/>
</dbReference>
<evidence type="ECO:0000256" key="2">
    <source>
        <dbReference type="ARBA" id="ARBA00022679"/>
    </source>
</evidence>
<dbReference type="GO" id="GO:0006396">
    <property type="term" value="P:RNA processing"/>
    <property type="evidence" value="ECO:0007669"/>
    <property type="project" value="InterPro"/>
</dbReference>
<keyword evidence="1 4" id="KW-0489">Methyltransferase</keyword>
<dbReference type="InterPro" id="IPR029064">
    <property type="entry name" value="Ribosomal_eL30-like_sf"/>
</dbReference>
<dbReference type="EMBL" id="CP155447">
    <property type="protein sequence ID" value="XBH07489.1"/>
    <property type="molecule type" value="Genomic_DNA"/>
</dbReference>
<keyword evidence="2" id="KW-0808">Transferase</keyword>
<dbReference type="InterPro" id="IPR001537">
    <property type="entry name" value="SpoU_MeTrfase"/>
</dbReference>
<dbReference type="InterPro" id="IPR029028">
    <property type="entry name" value="Alpha/beta_knot_MTases"/>
</dbReference>
<dbReference type="RefSeq" id="WP_406700325.1">
    <property type="nucleotide sequence ID" value="NZ_CP155447.1"/>
</dbReference>
<gene>
    <name evidence="4" type="ORF">V5E97_16055</name>
</gene>
<dbReference type="PANTHER" id="PTHR43191">
    <property type="entry name" value="RRNA METHYLTRANSFERASE 3"/>
    <property type="match status" value="1"/>
</dbReference>
<protein>
    <submittedName>
        <fullName evidence="4">RNA methyltransferase</fullName>
    </submittedName>
</protein>